<reference evidence="1" key="1">
    <citation type="submission" date="2022-02" db="EMBL/GenBank/DDBJ databases">
        <title>Plant Genome Project.</title>
        <authorList>
            <person name="Zhang R.-G."/>
        </authorList>
    </citation>
    <scope>NUCLEOTIDE SEQUENCE</scope>
    <source>
        <strain evidence="1">AT1</strain>
    </source>
</reference>
<name>A0ACC0MZY6_RHOML</name>
<organism evidence="1 2">
    <name type="scientific">Rhododendron molle</name>
    <name type="common">Chinese azalea</name>
    <name type="synonym">Azalea mollis</name>
    <dbReference type="NCBI Taxonomy" id="49168"/>
    <lineage>
        <taxon>Eukaryota</taxon>
        <taxon>Viridiplantae</taxon>
        <taxon>Streptophyta</taxon>
        <taxon>Embryophyta</taxon>
        <taxon>Tracheophyta</taxon>
        <taxon>Spermatophyta</taxon>
        <taxon>Magnoliopsida</taxon>
        <taxon>eudicotyledons</taxon>
        <taxon>Gunneridae</taxon>
        <taxon>Pentapetalae</taxon>
        <taxon>asterids</taxon>
        <taxon>Ericales</taxon>
        <taxon>Ericaceae</taxon>
        <taxon>Ericoideae</taxon>
        <taxon>Rhodoreae</taxon>
        <taxon>Rhododendron</taxon>
    </lineage>
</organism>
<gene>
    <name evidence="1" type="ORF">RHMOL_Rhmol07G0088200</name>
</gene>
<evidence type="ECO:0000313" key="2">
    <source>
        <dbReference type="Proteomes" id="UP001062846"/>
    </source>
</evidence>
<protein>
    <submittedName>
        <fullName evidence="1">Uncharacterized protein</fullName>
    </submittedName>
</protein>
<sequence>MRIQNPPPTSTSATPPPHSPPSSSSSPSSPPSSTITAASSTDSSQSSLTPSSSSSTRCEGLDLLVKAIHHVATGGSIVGVPYIQRRSVIRRRRRSNYLRFTQLFVTDGVGIGEREKGEGSGSEPKLKKQRRRVMALPSKYHDSVLQPWRLRSRSVIKIND</sequence>
<dbReference type="EMBL" id="CM046394">
    <property type="protein sequence ID" value="KAI8546077.1"/>
    <property type="molecule type" value="Genomic_DNA"/>
</dbReference>
<comment type="caution">
    <text evidence="1">The sequence shown here is derived from an EMBL/GenBank/DDBJ whole genome shotgun (WGS) entry which is preliminary data.</text>
</comment>
<dbReference type="Proteomes" id="UP001062846">
    <property type="component" value="Chromosome 7"/>
</dbReference>
<accession>A0ACC0MZY6</accession>
<keyword evidence="2" id="KW-1185">Reference proteome</keyword>
<proteinExistence type="predicted"/>
<evidence type="ECO:0000313" key="1">
    <source>
        <dbReference type="EMBL" id="KAI8546077.1"/>
    </source>
</evidence>